<dbReference type="EMBL" id="KE356561">
    <property type="protein sequence ID" value="ERG97066.1"/>
    <property type="molecule type" value="Genomic_DNA"/>
</dbReference>
<dbReference type="AlphaFoldDB" id="U1PX86"/>
<sequence length="49" mass="5944">MTVFYILFYIEEKYSSNFTERAEMAGNAVRNHTELLMPVSLSHYRTYRY</sequence>
<name>U1PX86_9EURY</name>
<dbReference type="STRING" id="1238425.J07HQW2_03552"/>
<dbReference type="Proteomes" id="UP000030710">
    <property type="component" value="Unassembled WGS sequence"/>
</dbReference>
<dbReference type="HOGENOM" id="CLU_3130800_0_0_2"/>
<accession>U1PX86</accession>
<evidence type="ECO:0000313" key="1">
    <source>
        <dbReference type="EMBL" id="ERG97066.1"/>
    </source>
</evidence>
<reference evidence="1 2" key="1">
    <citation type="journal article" date="2013" name="PLoS ONE">
        <title>Assembly-driven community genomics of a hypersaline microbial ecosystem.</title>
        <authorList>
            <person name="Podell S."/>
            <person name="Ugalde J.A."/>
            <person name="Narasingarao P."/>
            <person name="Banfield J.F."/>
            <person name="Heidelberg K.B."/>
            <person name="Allen E.E."/>
        </authorList>
    </citation>
    <scope>NUCLEOTIDE SEQUENCE [LARGE SCALE GENOMIC DNA]</scope>
    <source>
        <strain evidence="2">J07HQW2</strain>
    </source>
</reference>
<organism evidence="1 2">
    <name type="scientific">Haloquadratum walsbyi J07HQW2</name>
    <dbReference type="NCBI Taxonomy" id="1238425"/>
    <lineage>
        <taxon>Archaea</taxon>
        <taxon>Methanobacteriati</taxon>
        <taxon>Methanobacteriota</taxon>
        <taxon>Stenosarchaea group</taxon>
        <taxon>Halobacteria</taxon>
        <taxon>Halobacteriales</taxon>
        <taxon>Haloferacaceae</taxon>
        <taxon>Haloquadratum</taxon>
    </lineage>
</organism>
<protein>
    <submittedName>
        <fullName evidence="1">Uncharacterized protein</fullName>
    </submittedName>
</protein>
<proteinExistence type="predicted"/>
<gene>
    <name evidence="1" type="ORF">J07HQW2_03552</name>
</gene>
<evidence type="ECO:0000313" key="2">
    <source>
        <dbReference type="Proteomes" id="UP000030710"/>
    </source>
</evidence>